<evidence type="ECO:0000256" key="4">
    <source>
        <dbReference type="ARBA" id="ARBA00022982"/>
    </source>
</evidence>
<feature type="transmembrane region" description="Helical" evidence="7">
    <location>
        <begin position="225"/>
        <end position="243"/>
    </location>
</feature>
<dbReference type="AlphaFoldDB" id="A0AAQ3Q5W0"/>
<feature type="transmembrane region" description="Helical" evidence="7">
    <location>
        <begin position="119"/>
        <end position="139"/>
    </location>
</feature>
<evidence type="ECO:0000313" key="9">
    <source>
        <dbReference type="EMBL" id="WOK97237.1"/>
    </source>
</evidence>
<dbReference type="PANTHER" id="PTHR23130:SF162">
    <property type="entry name" value="OS05G0237200 PROTEIN"/>
    <property type="match status" value="1"/>
</dbReference>
<comment type="subcellular location">
    <subcellularLocation>
        <location evidence="1">Membrane</location>
    </subcellularLocation>
</comment>
<keyword evidence="4" id="KW-0249">Electron transport</keyword>
<organism evidence="9 10">
    <name type="scientific">Canna indica</name>
    <name type="common">Indian-shot</name>
    <dbReference type="NCBI Taxonomy" id="4628"/>
    <lineage>
        <taxon>Eukaryota</taxon>
        <taxon>Viridiplantae</taxon>
        <taxon>Streptophyta</taxon>
        <taxon>Embryophyta</taxon>
        <taxon>Tracheophyta</taxon>
        <taxon>Spermatophyta</taxon>
        <taxon>Magnoliopsida</taxon>
        <taxon>Liliopsida</taxon>
        <taxon>Zingiberales</taxon>
        <taxon>Cannaceae</taxon>
        <taxon>Canna</taxon>
    </lineage>
</organism>
<evidence type="ECO:0000256" key="7">
    <source>
        <dbReference type="SAM" id="Phobius"/>
    </source>
</evidence>
<feature type="transmembrane region" description="Helical" evidence="7">
    <location>
        <begin position="146"/>
        <end position="173"/>
    </location>
</feature>
<evidence type="ECO:0000259" key="8">
    <source>
        <dbReference type="PROSITE" id="PS50939"/>
    </source>
</evidence>
<dbReference type="Gene3D" id="1.20.120.1770">
    <property type="match status" value="1"/>
</dbReference>
<dbReference type="SMART" id="SM00665">
    <property type="entry name" value="B561"/>
    <property type="match status" value="1"/>
</dbReference>
<sequence>MMIGSSAIVGWIDKEDRAKIKQYYLRGQTSTEVIVDEGELLVNKPSSSVFLYGENIYLAFQLNFSAPVKEKSLLFASSSATLNQYYLTQHDDKASISFDFSAGTTVTASYPHELKRNHGALAIFGWGVLTPVGAIVARYCRQWDPLWFYLHVIIQFGGFLTGFACVMAGIALHNRLHSNVTMHRGLGISILVLGVLQVIAFFLRPDKGSKIRKYWNWQHHWTGRLAFFLAAINIALGIQVGEAGNSWKVGYGIILSCILIAVALLETIRWLKLSQKNVEPPAF</sequence>
<dbReference type="PANTHER" id="PTHR23130">
    <property type="entry name" value="CYTOCHROME B561 AND DOMON DOMAIN-CONTAINING PROTEIN"/>
    <property type="match status" value="1"/>
</dbReference>
<protein>
    <submittedName>
        <fullName evidence="9">Cytochrome b561 and DOMON domain-containing protein</fullName>
    </submittedName>
</protein>
<proteinExistence type="predicted"/>
<evidence type="ECO:0000256" key="3">
    <source>
        <dbReference type="ARBA" id="ARBA00022692"/>
    </source>
</evidence>
<dbReference type="PROSITE" id="PS50939">
    <property type="entry name" value="CYTOCHROME_B561"/>
    <property type="match status" value="1"/>
</dbReference>
<evidence type="ECO:0000256" key="6">
    <source>
        <dbReference type="ARBA" id="ARBA00023136"/>
    </source>
</evidence>
<dbReference type="InterPro" id="IPR006593">
    <property type="entry name" value="Cyt_b561/ferric_Rdtase_TM"/>
</dbReference>
<gene>
    <name evidence="9" type="ORF">Cni_G05945</name>
</gene>
<dbReference type="GO" id="GO:0016020">
    <property type="term" value="C:membrane"/>
    <property type="evidence" value="ECO:0007669"/>
    <property type="project" value="UniProtKB-SubCell"/>
</dbReference>
<evidence type="ECO:0000313" key="10">
    <source>
        <dbReference type="Proteomes" id="UP001327560"/>
    </source>
</evidence>
<feature type="transmembrane region" description="Helical" evidence="7">
    <location>
        <begin position="185"/>
        <end position="204"/>
    </location>
</feature>
<dbReference type="CDD" id="cd08760">
    <property type="entry name" value="Cyt_b561_FRRS1_like"/>
    <property type="match status" value="1"/>
</dbReference>
<keyword evidence="2" id="KW-0813">Transport</keyword>
<dbReference type="EMBL" id="CP136891">
    <property type="protein sequence ID" value="WOK97237.1"/>
    <property type="molecule type" value="Genomic_DNA"/>
</dbReference>
<evidence type="ECO:0000256" key="1">
    <source>
        <dbReference type="ARBA" id="ARBA00004370"/>
    </source>
</evidence>
<keyword evidence="3 7" id="KW-0812">Transmembrane</keyword>
<evidence type="ECO:0000256" key="2">
    <source>
        <dbReference type="ARBA" id="ARBA00022448"/>
    </source>
</evidence>
<evidence type="ECO:0000256" key="5">
    <source>
        <dbReference type="ARBA" id="ARBA00022989"/>
    </source>
</evidence>
<reference evidence="9 10" key="1">
    <citation type="submission" date="2023-10" db="EMBL/GenBank/DDBJ databases">
        <title>Chromosome-scale genome assembly provides insights into flower coloration mechanisms of Canna indica.</title>
        <authorList>
            <person name="Li C."/>
        </authorList>
    </citation>
    <scope>NUCLEOTIDE SEQUENCE [LARGE SCALE GENOMIC DNA]</scope>
    <source>
        <tissue evidence="9">Flower</tissue>
    </source>
</reference>
<keyword evidence="10" id="KW-1185">Reference proteome</keyword>
<keyword evidence="6 7" id="KW-0472">Membrane</keyword>
<accession>A0AAQ3Q5W0</accession>
<dbReference type="Pfam" id="PF03188">
    <property type="entry name" value="Cytochrom_B561"/>
    <property type="match status" value="1"/>
</dbReference>
<dbReference type="Proteomes" id="UP001327560">
    <property type="component" value="Chromosome 2"/>
</dbReference>
<feature type="transmembrane region" description="Helical" evidence="7">
    <location>
        <begin position="249"/>
        <end position="268"/>
    </location>
</feature>
<name>A0AAQ3Q5W0_9LILI</name>
<keyword evidence="5 7" id="KW-1133">Transmembrane helix</keyword>
<feature type="domain" description="Cytochrome b561" evidence="8">
    <location>
        <begin position="81"/>
        <end position="274"/>
    </location>
</feature>